<feature type="compositionally biased region" description="Low complexity" evidence="1">
    <location>
        <begin position="62"/>
        <end position="73"/>
    </location>
</feature>
<organism evidence="2">
    <name type="scientific">Haptolina ericina</name>
    <dbReference type="NCBI Taxonomy" id="156174"/>
    <lineage>
        <taxon>Eukaryota</taxon>
        <taxon>Haptista</taxon>
        <taxon>Haptophyta</taxon>
        <taxon>Prymnesiophyceae</taxon>
        <taxon>Prymnesiales</taxon>
        <taxon>Prymnesiaceae</taxon>
        <taxon>Haptolina</taxon>
    </lineage>
</organism>
<accession>A0A7S3AXI7</accession>
<evidence type="ECO:0000256" key="1">
    <source>
        <dbReference type="SAM" id="MobiDB-lite"/>
    </source>
</evidence>
<sequence length="158" mass="16319">MEGYQSWAQLPDDVFKLIGGRSAAKQERRLYVASRRLLDPDWGRKPLVEAQDDAVQSGSPLAGAEAAEAAEGQGMAGCGGAEDTEEGVVGRKRPLATVDDMPPSKEARGAAAAATVTACERVASLSEIDLGQQGDEAAPLAATPAAANGRSKIKLTLS</sequence>
<dbReference type="EMBL" id="HBHX01030463">
    <property type="protein sequence ID" value="CAE0116278.1"/>
    <property type="molecule type" value="Transcribed_RNA"/>
</dbReference>
<dbReference type="AlphaFoldDB" id="A0A7S3AXI7"/>
<feature type="region of interest" description="Disordered" evidence="1">
    <location>
        <begin position="135"/>
        <end position="158"/>
    </location>
</feature>
<name>A0A7S3AXI7_9EUKA</name>
<protein>
    <submittedName>
        <fullName evidence="2">Uncharacterized protein</fullName>
    </submittedName>
</protein>
<gene>
    <name evidence="2" type="ORF">HERI1096_LOCUS16963</name>
</gene>
<feature type="compositionally biased region" description="Low complexity" evidence="1">
    <location>
        <begin position="137"/>
        <end position="147"/>
    </location>
</feature>
<feature type="region of interest" description="Disordered" evidence="1">
    <location>
        <begin position="51"/>
        <end position="104"/>
    </location>
</feature>
<evidence type="ECO:0000313" key="2">
    <source>
        <dbReference type="EMBL" id="CAE0116278.1"/>
    </source>
</evidence>
<proteinExistence type="predicted"/>
<reference evidence="2" key="1">
    <citation type="submission" date="2021-01" db="EMBL/GenBank/DDBJ databases">
        <authorList>
            <person name="Corre E."/>
            <person name="Pelletier E."/>
            <person name="Niang G."/>
            <person name="Scheremetjew M."/>
            <person name="Finn R."/>
            <person name="Kale V."/>
            <person name="Holt S."/>
            <person name="Cochrane G."/>
            <person name="Meng A."/>
            <person name="Brown T."/>
            <person name="Cohen L."/>
        </authorList>
    </citation>
    <scope>NUCLEOTIDE SEQUENCE</scope>
    <source>
        <strain evidence="2">CCMP281</strain>
    </source>
</reference>